<evidence type="ECO:0000313" key="2">
    <source>
        <dbReference type="Proteomes" id="UP000830768"/>
    </source>
</evidence>
<accession>A0ACD3YSX1</accession>
<evidence type="ECO:0000313" key="1">
    <source>
        <dbReference type="EMBL" id="UPK92030.1"/>
    </source>
</evidence>
<organism evidence="1 2">
    <name type="scientific">Fusarium solani subsp. cucurbitae</name>
    <name type="common">Neocosmosporum cucurbitae</name>
    <dbReference type="NCBI Taxonomy" id="2747967"/>
    <lineage>
        <taxon>Eukaryota</taxon>
        <taxon>Fungi</taxon>
        <taxon>Dikarya</taxon>
        <taxon>Ascomycota</taxon>
        <taxon>Pezizomycotina</taxon>
        <taxon>Sordariomycetes</taxon>
        <taxon>Hypocreomycetidae</taxon>
        <taxon>Hypocreales</taxon>
        <taxon>Nectriaceae</taxon>
        <taxon>Fusarium</taxon>
        <taxon>Fusarium solani species complex</taxon>
    </lineage>
</organism>
<protein>
    <submittedName>
        <fullName evidence="1">Uncharacterized protein</fullName>
    </submittedName>
</protein>
<name>A0ACD3YSX1_FUSSC</name>
<dbReference type="EMBL" id="CP090032">
    <property type="protein sequence ID" value="UPK92030.1"/>
    <property type="molecule type" value="Genomic_DNA"/>
</dbReference>
<reference evidence="1" key="1">
    <citation type="submission" date="2021-11" db="EMBL/GenBank/DDBJ databases">
        <title>Fusarium solani-melongenae Genome sequencing and assembly.</title>
        <authorList>
            <person name="Xie S."/>
            <person name="Huang L."/>
            <person name="Zhang X."/>
        </authorList>
    </citation>
    <scope>NUCLEOTIDE SEQUENCE</scope>
    <source>
        <strain evidence="1">CRI 24-3</strain>
    </source>
</reference>
<dbReference type="Proteomes" id="UP000830768">
    <property type="component" value="Chromosome 3"/>
</dbReference>
<keyword evidence="2" id="KW-1185">Reference proteome</keyword>
<proteinExistence type="predicted"/>
<sequence>MAQNETTKSQVLLSLMMLNPAFCLMADFCCPIGEAANQLEAFSVVAKHLPAALAVFTSLETFLKSMPEETQDIRDNYTSIQQTADACRHQIPYLQALFEAVEKSQNKAEEYRKAAQRAQSQPIERVMMDLLQAASIVAVSPFVGQDQITALQDALQQVKGLPPSLTDEVPSGSIILTNNGAGNQFYHGGRGHMNHCSGGLQVTGDNHGATYNHGVMATKQG</sequence>
<gene>
    <name evidence="1" type="ORF">LCI18_002965</name>
</gene>